<reference evidence="3" key="1">
    <citation type="journal article" date="2017" name="Genome Biol.">
        <title>Comparative genomics reveals high biological diversity and specific adaptations in the industrially and medically important fungal genus Aspergillus.</title>
        <authorList>
            <person name="de Vries R.P."/>
            <person name="Riley R."/>
            <person name="Wiebenga A."/>
            <person name="Aguilar-Osorio G."/>
            <person name="Amillis S."/>
            <person name="Uchima C.A."/>
            <person name="Anderluh G."/>
            <person name="Asadollahi M."/>
            <person name="Askin M."/>
            <person name="Barry K."/>
            <person name="Battaglia E."/>
            <person name="Bayram O."/>
            <person name="Benocci T."/>
            <person name="Braus-Stromeyer S.A."/>
            <person name="Caldana C."/>
            <person name="Canovas D."/>
            <person name="Cerqueira G.C."/>
            <person name="Chen F."/>
            <person name="Chen W."/>
            <person name="Choi C."/>
            <person name="Clum A."/>
            <person name="Dos Santos R.A."/>
            <person name="Damasio A.R."/>
            <person name="Diallinas G."/>
            <person name="Emri T."/>
            <person name="Fekete E."/>
            <person name="Flipphi M."/>
            <person name="Freyberg S."/>
            <person name="Gallo A."/>
            <person name="Gournas C."/>
            <person name="Habgood R."/>
            <person name="Hainaut M."/>
            <person name="Harispe M.L."/>
            <person name="Henrissat B."/>
            <person name="Hilden K.S."/>
            <person name="Hope R."/>
            <person name="Hossain A."/>
            <person name="Karabika E."/>
            <person name="Karaffa L."/>
            <person name="Karanyi Z."/>
            <person name="Krasevec N."/>
            <person name="Kuo A."/>
            <person name="Kusch H."/>
            <person name="LaButti K."/>
            <person name="Lagendijk E.L."/>
            <person name="Lapidus A."/>
            <person name="Levasseur A."/>
            <person name="Lindquist E."/>
            <person name="Lipzen A."/>
            <person name="Logrieco A.F."/>
            <person name="MacCabe A."/>
            <person name="Maekelae M.R."/>
            <person name="Malavazi I."/>
            <person name="Melin P."/>
            <person name="Meyer V."/>
            <person name="Mielnichuk N."/>
            <person name="Miskei M."/>
            <person name="Molnar A.P."/>
            <person name="Mule G."/>
            <person name="Ngan C.Y."/>
            <person name="Orejas M."/>
            <person name="Orosz E."/>
            <person name="Ouedraogo J.P."/>
            <person name="Overkamp K.M."/>
            <person name="Park H.-S."/>
            <person name="Perrone G."/>
            <person name="Piumi F."/>
            <person name="Punt P.J."/>
            <person name="Ram A.F."/>
            <person name="Ramon A."/>
            <person name="Rauscher S."/>
            <person name="Record E."/>
            <person name="Riano-Pachon D.M."/>
            <person name="Robert V."/>
            <person name="Roehrig J."/>
            <person name="Ruller R."/>
            <person name="Salamov A."/>
            <person name="Salih N.S."/>
            <person name="Samson R.A."/>
            <person name="Sandor E."/>
            <person name="Sanguinetti M."/>
            <person name="Schuetze T."/>
            <person name="Sepcic K."/>
            <person name="Shelest E."/>
            <person name="Sherlock G."/>
            <person name="Sophianopoulou V."/>
            <person name="Squina F.M."/>
            <person name="Sun H."/>
            <person name="Susca A."/>
            <person name="Todd R.B."/>
            <person name="Tsang A."/>
            <person name="Unkles S.E."/>
            <person name="van de Wiele N."/>
            <person name="van Rossen-Uffink D."/>
            <person name="Oliveira J.V."/>
            <person name="Vesth T.C."/>
            <person name="Visser J."/>
            <person name="Yu J.-H."/>
            <person name="Zhou M."/>
            <person name="Andersen M.R."/>
            <person name="Archer D.B."/>
            <person name="Baker S.E."/>
            <person name="Benoit I."/>
            <person name="Brakhage A.A."/>
            <person name="Braus G.H."/>
            <person name="Fischer R."/>
            <person name="Frisvad J.C."/>
            <person name="Goldman G.H."/>
            <person name="Houbraken J."/>
            <person name="Oakley B."/>
            <person name="Pocsi I."/>
            <person name="Scazzocchio C."/>
            <person name="Seiboth B."/>
            <person name="vanKuyk P.A."/>
            <person name="Wortman J."/>
            <person name="Dyer P.S."/>
            <person name="Grigoriev I.V."/>
        </authorList>
    </citation>
    <scope>NUCLEOTIDE SEQUENCE [LARGE SCALE GENOMIC DNA]</scope>
    <source>
        <strain evidence="3">CBS 516.65</strain>
    </source>
</reference>
<dbReference type="RefSeq" id="XP_022402901.1">
    <property type="nucleotide sequence ID" value="XM_022546200.1"/>
</dbReference>
<dbReference type="Proteomes" id="UP000184300">
    <property type="component" value="Unassembled WGS sequence"/>
</dbReference>
<accession>A0A1L9VQM1</accession>
<dbReference type="VEuPathDB" id="FungiDB:ASPGLDRAFT_45255"/>
<dbReference type="SUPFAM" id="SSF51658">
    <property type="entry name" value="Xylose isomerase-like"/>
    <property type="match status" value="1"/>
</dbReference>
<dbReference type="InterPro" id="IPR050312">
    <property type="entry name" value="IolE/XylAMocC-like"/>
</dbReference>
<keyword evidence="3" id="KW-1185">Reference proteome</keyword>
<feature type="domain" description="Xylose isomerase-like TIM barrel" evidence="1">
    <location>
        <begin position="40"/>
        <end position="330"/>
    </location>
</feature>
<name>A0A1L9VQM1_ASPGL</name>
<dbReference type="Pfam" id="PF01261">
    <property type="entry name" value="AP_endonuc_2"/>
    <property type="match status" value="1"/>
</dbReference>
<proteinExistence type="predicted"/>
<evidence type="ECO:0000313" key="3">
    <source>
        <dbReference type="Proteomes" id="UP000184300"/>
    </source>
</evidence>
<protein>
    <recommendedName>
        <fullName evidence="1">Xylose isomerase-like TIM barrel domain-containing protein</fullName>
    </recommendedName>
</protein>
<evidence type="ECO:0000313" key="2">
    <source>
        <dbReference type="EMBL" id="OJJ86207.1"/>
    </source>
</evidence>
<organism evidence="2 3">
    <name type="scientific">Aspergillus glaucus CBS 516.65</name>
    <dbReference type="NCBI Taxonomy" id="1160497"/>
    <lineage>
        <taxon>Eukaryota</taxon>
        <taxon>Fungi</taxon>
        <taxon>Dikarya</taxon>
        <taxon>Ascomycota</taxon>
        <taxon>Pezizomycotina</taxon>
        <taxon>Eurotiomycetes</taxon>
        <taxon>Eurotiomycetidae</taxon>
        <taxon>Eurotiales</taxon>
        <taxon>Aspergillaceae</taxon>
        <taxon>Aspergillus</taxon>
        <taxon>Aspergillus subgen. Aspergillus</taxon>
    </lineage>
</organism>
<dbReference type="AlphaFoldDB" id="A0A1L9VQM1"/>
<evidence type="ECO:0000259" key="1">
    <source>
        <dbReference type="Pfam" id="PF01261"/>
    </source>
</evidence>
<dbReference type="GeneID" id="34462461"/>
<dbReference type="InterPro" id="IPR036237">
    <property type="entry name" value="Xyl_isomerase-like_sf"/>
</dbReference>
<dbReference type="Gene3D" id="3.20.20.150">
    <property type="entry name" value="Divalent-metal-dependent TIM barrel enzymes"/>
    <property type="match status" value="1"/>
</dbReference>
<dbReference type="EMBL" id="KV878893">
    <property type="protein sequence ID" value="OJJ86207.1"/>
    <property type="molecule type" value="Genomic_DNA"/>
</dbReference>
<dbReference type="InterPro" id="IPR013022">
    <property type="entry name" value="Xyl_isomerase-like_TIM-brl"/>
</dbReference>
<sequence length="344" mass="38573">MTNPELFQRPIVKMVSNKIAIATVSLGQHATHTLDQKILAAAQHGFAGIELVYPDLSAYAETNNLSISTAAETIKELCANHKLAIVSLAPFENFEGSSTPLEKRLETAKHWVGIARKLGALYLQIPSHYKAEESAGDEALRISDLQKLADIGSAEQPVVSIAYEALSWGTYYSTWEDSLYVVEQVSRSNFGLCLDNFHVITKLWASPFEASGKLPNADNDLAQSLRRFKDHCPLDKIFYLQFSDGERFDPPFSNKHPWYLQGEAPEFTWSKHARPFPLESELGGYMPVVDVARTWIVDAGFEGWVSLEVFDRRMREEGFSVETAARRGIESWGKLKVELEKTSL</sequence>
<dbReference type="OrthoDB" id="5360893at2759"/>
<dbReference type="STRING" id="1160497.A0A1L9VQM1"/>
<gene>
    <name evidence="2" type="ORF">ASPGLDRAFT_45255</name>
</gene>
<dbReference type="PANTHER" id="PTHR12110:SF38">
    <property type="entry name" value="DIOXYGENASE, PUTATIVE (AFU_ORTHOLOGUE AFUA_6G00240)-RELATED"/>
    <property type="match status" value="1"/>
</dbReference>
<dbReference type="PANTHER" id="PTHR12110">
    <property type="entry name" value="HYDROXYPYRUVATE ISOMERASE"/>
    <property type="match status" value="1"/>
</dbReference>